<organism evidence="1 2">
    <name type="scientific">Lignipirellula cremea</name>
    <dbReference type="NCBI Taxonomy" id="2528010"/>
    <lineage>
        <taxon>Bacteria</taxon>
        <taxon>Pseudomonadati</taxon>
        <taxon>Planctomycetota</taxon>
        <taxon>Planctomycetia</taxon>
        <taxon>Pirellulales</taxon>
        <taxon>Pirellulaceae</taxon>
        <taxon>Lignipirellula</taxon>
    </lineage>
</organism>
<proteinExistence type="predicted"/>
<evidence type="ECO:0000313" key="1">
    <source>
        <dbReference type="EMBL" id="QDU97148.1"/>
    </source>
</evidence>
<gene>
    <name evidence="1" type="ORF">Pla8534_49930</name>
</gene>
<dbReference type="RefSeq" id="WP_145055936.1">
    <property type="nucleotide sequence ID" value="NZ_CP036433.1"/>
</dbReference>
<keyword evidence="2" id="KW-1185">Reference proteome</keyword>
<reference evidence="1 2" key="1">
    <citation type="submission" date="2019-02" db="EMBL/GenBank/DDBJ databases">
        <title>Deep-cultivation of Planctomycetes and their phenomic and genomic characterization uncovers novel biology.</title>
        <authorList>
            <person name="Wiegand S."/>
            <person name="Jogler M."/>
            <person name="Boedeker C."/>
            <person name="Pinto D."/>
            <person name="Vollmers J."/>
            <person name="Rivas-Marin E."/>
            <person name="Kohn T."/>
            <person name="Peeters S.H."/>
            <person name="Heuer A."/>
            <person name="Rast P."/>
            <person name="Oberbeckmann S."/>
            <person name="Bunk B."/>
            <person name="Jeske O."/>
            <person name="Meyerdierks A."/>
            <person name="Storesund J.E."/>
            <person name="Kallscheuer N."/>
            <person name="Luecker S."/>
            <person name="Lage O.M."/>
            <person name="Pohl T."/>
            <person name="Merkel B.J."/>
            <person name="Hornburger P."/>
            <person name="Mueller R.-W."/>
            <person name="Bruemmer F."/>
            <person name="Labrenz M."/>
            <person name="Spormann A.M."/>
            <person name="Op den Camp H."/>
            <person name="Overmann J."/>
            <person name="Amann R."/>
            <person name="Jetten M.S.M."/>
            <person name="Mascher T."/>
            <person name="Medema M.H."/>
            <person name="Devos D.P."/>
            <person name="Kaster A.-K."/>
            <person name="Ovreas L."/>
            <person name="Rohde M."/>
            <person name="Galperin M.Y."/>
            <person name="Jogler C."/>
        </authorList>
    </citation>
    <scope>NUCLEOTIDE SEQUENCE [LARGE SCALE GENOMIC DNA]</scope>
    <source>
        <strain evidence="1 2">Pla85_3_4</strain>
    </source>
</reference>
<protein>
    <submittedName>
        <fullName evidence="1">Uncharacterized protein</fullName>
    </submittedName>
</protein>
<name>A0A518DZ77_9BACT</name>
<evidence type="ECO:0000313" key="2">
    <source>
        <dbReference type="Proteomes" id="UP000317648"/>
    </source>
</evidence>
<dbReference type="AlphaFoldDB" id="A0A518DZ77"/>
<accession>A0A518DZ77</accession>
<sequence>MPEEFFPNVDKFERSQYEGTPLLETIEALSQATGKTLDDFEQMTMRQIHDLAVAHYGKENLPEIWSIWDDWNRPGQEQYMGDL</sequence>
<dbReference type="EMBL" id="CP036433">
    <property type="protein sequence ID" value="QDU97148.1"/>
    <property type="molecule type" value="Genomic_DNA"/>
</dbReference>
<dbReference type="KEGG" id="lcre:Pla8534_49930"/>
<dbReference type="Proteomes" id="UP000317648">
    <property type="component" value="Chromosome"/>
</dbReference>